<reference evidence="3" key="2">
    <citation type="submission" date="2020-10" db="UniProtKB">
        <authorList>
            <consortium name="WormBaseParasite"/>
        </authorList>
    </citation>
    <scope>IDENTIFICATION</scope>
</reference>
<dbReference type="AlphaFoldDB" id="A0A7E4W1S7"/>
<name>A0A7E4W1S7_PANRE</name>
<protein>
    <submittedName>
        <fullName evidence="3">7TM_GPCR_Srx domain-containing protein</fullName>
    </submittedName>
</protein>
<keyword evidence="1" id="KW-0472">Membrane</keyword>
<evidence type="ECO:0000256" key="1">
    <source>
        <dbReference type="SAM" id="Phobius"/>
    </source>
</evidence>
<dbReference type="WBParaSite" id="Pan_g6402.t1">
    <property type="protein sequence ID" value="Pan_g6402.t1"/>
    <property type="gene ID" value="Pan_g6402"/>
</dbReference>
<reference evidence="2" key="1">
    <citation type="journal article" date="2013" name="Genetics">
        <title>The draft genome and transcriptome of Panagrellus redivivus are shaped by the harsh demands of a free-living lifestyle.</title>
        <authorList>
            <person name="Srinivasan J."/>
            <person name="Dillman A.R."/>
            <person name="Macchietto M.G."/>
            <person name="Heikkinen L."/>
            <person name="Lakso M."/>
            <person name="Fracchia K.M."/>
            <person name="Antoshechkin I."/>
            <person name="Mortazavi A."/>
            <person name="Wong G."/>
            <person name="Sternberg P.W."/>
        </authorList>
    </citation>
    <scope>NUCLEOTIDE SEQUENCE [LARGE SCALE GENOMIC DNA]</scope>
    <source>
        <strain evidence="2">MT8872</strain>
    </source>
</reference>
<feature type="transmembrane region" description="Helical" evidence="1">
    <location>
        <begin position="82"/>
        <end position="103"/>
    </location>
</feature>
<proteinExistence type="predicted"/>
<dbReference type="Proteomes" id="UP000492821">
    <property type="component" value="Unassembled WGS sequence"/>
</dbReference>
<keyword evidence="1" id="KW-1133">Transmembrane helix</keyword>
<organism evidence="2 3">
    <name type="scientific">Panagrellus redivivus</name>
    <name type="common">Microworm</name>
    <dbReference type="NCBI Taxonomy" id="6233"/>
    <lineage>
        <taxon>Eukaryota</taxon>
        <taxon>Metazoa</taxon>
        <taxon>Ecdysozoa</taxon>
        <taxon>Nematoda</taxon>
        <taxon>Chromadorea</taxon>
        <taxon>Rhabditida</taxon>
        <taxon>Tylenchina</taxon>
        <taxon>Panagrolaimomorpha</taxon>
        <taxon>Panagrolaimoidea</taxon>
        <taxon>Panagrolaimidae</taxon>
        <taxon>Panagrellus</taxon>
    </lineage>
</organism>
<evidence type="ECO:0000313" key="3">
    <source>
        <dbReference type="WBParaSite" id="Pan_g6402.t1"/>
    </source>
</evidence>
<evidence type="ECO:0000313" key="2">
    <source>
        <dbReference type="Proteomes" id="UP000492821"/>
    </source>
</evidence>
<accession>A0A7E4W1S7</accession>
<feature type="transmembrane region" description="Helical" evidence="1">
    <location>
        <begin position="115"/>
        <end position="138"/>
    </location>
</feature>
<feature type="transmembrane region" description="Helical" evidence="1">
    <location>
        <begin position="33"/>
        <end position="57"/>
    </location>
</feature>
<keyword evidence="1" id="KW-0812">Transmembrane</keyword>
<keyword evidence="2" id="KW-1185">Reference proteome</keyword>
<sequence>MTKIDIYLFYPPIPEMGYHIRESIPGVFQKSHFLIGTFGLTGTTTLFMNLYISYFLIRSLMPSGGRGASQDHDEASPTNVRFFAFNIFVFFLELCTAALQAGMAFFPTQYNTNPFLYFLQLYVAEANALGPAWFMLVINRPLRNDIMRVLRQKRRPSVNVVVSMKSLTVSITP</sequence>